<feature type="domain" description="eCIS core" evidence="3">
    <location>
        <begin position="124"/>
        <end position="161"/>
    </location>
</feature>
<dbReference type="RefSeq" id="WP_083125454.1">
    <property type="nucleotide sequence ID" value="NZ_MVIM01000004.1"/>
</dbReference>
<dbReference type="Proteomes" id="UP000192411">
    <property type="component" value="Unassembled WGS sequence"/>
</dbReference>
<keyword evidence="2" id="KW-0812">Transmembrane</keyword>
<name>A0A1X0JTM4_9MYCO</name>
<dbReference type="Pfam" id="PF13699">
    <property type="entry name" value="eCIS_core"/>
    <property type="match status" value="1"/>
</dbReference>
<dbReference type="EMBL" id="MVIM01000004">
    <property type="protein sequence ID" value="ORB66283.1"/>
    <property type="molecule type" value="Genomic_DNA"/>
</dbReference>
<dbReference type="AlphaFoldDB" id="A0A1X0JTM4"/>
<organism evidence="4 5">
    <name type="scientific">Mycolicibacterium tusciae</name>
    <dbReference type="NCBI Taxonomy" id="75922"/>
    <lineage>
        <taxon>Bacteria</taxon>
        <taxon>Bacillati</taxon>
        <taxon>Actinomycetota</taxon>
        <taxon>Actinomycetes</taxon>
        <taxon>Mycobacteriales</taxon>
        <taxon>Mycobacteriaceae</taxon>
        <taxon>Mycolicibacterium</taxon>
    </lineage>
</organism>
<accession>A0A1X0JTM4</accession>
<sequence>MVDRLSHAKTRTTLAAVLIAELVCGLLLLGNTGPTQPDPPMAAAGSLTTPSSAPTPQTLQDGRTVRLIGLGERTAPLLRRISAQLDDAADAVTAFWGPDWPREIVLVAAGTEEQFAAVGGGDSHTAATTTGERIMFAPGAAQMSDESLRIVLRHELFHYAARDATAADAPQWLTEGVADFVARPPTPLPEDAAAVAGAGLPTDAELSGPDRSLAYDRAWWFSRFVADTYGTAALKDLYVRACGHGHPDVATAVQDALGTDLAAVLAAWRQWLTWGHRPPGG</sequence>
<keyword evidence="2" id="KW-1133">Transmembrane helix</keyword>
<dbReference type="InterPro" id="IPR025295">
    <property type="entry name" value="eCIS_core_dom"/>
</dbReference>
<evidence type="ECO:0000313" key="4">
    <source>
        <dbReference type="EMBL" id="ORB66283.1"/>
    </source>
</evidence>
<feature type="region of interest" description="Disordered" evidence="1">
    <location>
        <begin position="37"/>
        <end position="57"/>
    </location>
</feature>
<evidence type="ECO:0000256" key="2">
    <source>
        <dbReference type="SAM" id="Phobius"/>
    </source>
</evidence>
<keyword evidence="2" id="KW-0472">Membrane</keyword>
<feature type="transmembrane region" description="Helical" evidence="2">
    <location>
        <begin position="12"/>
        <end position="30"/>
    </location>
</feature>
<evidence type="ECO:0000256" key="1">
    <source>
        <dbReference type="SAM" id="MobiDB-lite"/>
    </source>
</evidence>
<reference evidence="4 5" key="1">
    <citation type="submission" date="2017-02" db="EMBL/GenBank/DDBJ databases">
        <title>The new phylogeny of genus Mycobacterium.</title>
        <authorList>
            <person name="Tortoli E."/>
            <person name="Trovato A."/>
            <person name="Cirillo D.M."/>
        </authorList>
    </citation>
    <scope>NUCLEOTIDE SEQUENCE [LARGE SCALE GENOMIC DNA]</scope>
    <source>
        <strain evidence="4 5">DSM 44338</strain>
    </source>
</reference>
<proteinExistence type="predicted"/>
<evidence type="ECO:0000259" key="3">
    <source>
        <dbReference type="Pfam" id="PF13699"/>
    </source>
</evidence>
<gene>
    <name evidence="4" type="ORF">BST47_10515</name>
</gene>
<comment type="caution">
    <text evidence="4">The sequence shown here is derived from an EMBL/GenBank/DDBJ whole genome shotgun (WGS) entry which is preliminary data.</text>
</comment>
<feature type="compositionally biased region" description="Polar residues" evidence="1">
    <location>
        <begin position="46"/>
        <end position="57"/>
    </location>
</feature>
<keyword evidence="5" id="KW-1185">Reference proteome</keyword>
<dbReference type="STRING" id="75922.BST47_10515"/>
<evidence type="ECO:0000313" key="5">
    <source>
        <dbReference type="Proteomes" id="UP000192411"/>
    </source>
</evidence>
<protein>
    <submittedName>
        <fullName evidence="4">Peptidase</fullName>
    </submittedName>
</protein>